<dbReference type="GO" id="GO:0016887">
    <property type="term" value="F:ATP hydrolysis activity"/>
    <property type="evidence" value="ECO:0007669"/>
    <property type="project" value="InterPro"/>
</dbReference>
<evidence type="ECO:0000259" key="5">
    <source>
        <dbReference type="Pfam" id="PF13476"/>
    </source>
</evidence>
<organism evidence="6 7">
    <name type="scientific">Perspicuibacillus lycopersici</name>
    <dbReference type="NCBI Taxonomy" id="1325689"/>
    <lineage>
        <taxon>Bacteria</taxon>
        <taxon>Bacillati</taxon>
        <taxon>Bacillota</taxon>
        <taxon>Bacilli</taxon>
        <taxon>Bacillales</taxon>
        <taxon>Bacillaceae</taxon>
        <taxon>Perspicuibacillus</taxon>
    </lineage>
</organism>
<dbReference type="RefSeq" id="WP_263071087.1">
    <property type="nucleotide sequence ID" value="NZ_JAOUSF010000001.1"/>
</dbReference>
<comment type="subunit">
    <text evidence="2">Heterodimer of SbcC and SbcD.</text>
</comment>
<comment type="similarity">
    <text evidence="1">Belongs to the SMC family. SbcC subfamily.</text>
</comment>
<proteinExistence type="inferred from homology"/>
<feature type="coiled-coil region" evidence="4">
    <location>
        <begin position="305"/>
        <end position="389"/>
    </location>
</feature>
<feature type="domain" description="Rad50/SbcC-type AAA" evidence="5">
    <location>
        <begin position="7"/>
        <end position="235"/>
    </location>
</feature>
<accession>A0AAE3LP40</accession>
<feature type="coiled-coil region" evidence="4">
    <location>
        <begin position="768"/>
        <end position="838"/>
    </location>
</feature>
<protein>
    <recommendedName>
        <fullName evidence="3">Nuclease SbcCD subunit C</fullName>
    </recommendedName>
</protein>
<dbReference type="AlphaFoldDB" id="A0AAE3LP40"/>
<dbReference type="EMBL" id="JAOUSF010000001">
    <property type="protein sequence ID" value="MCU9611949.1"/>
    <property type="molecule type" value="Genomic_DNA"/>
</dbReference>
<dbReference type="SUPFAM" id="SSF52540">
    <property type="entry name" value="P-loop containing nucleoside triphosphate hydrolases"/>
    <property type="match status" value="2"/>
</dbReference>
<evidence type="ECO:0000256" key="4">
    <source>
        <dbReference type="SAM" id="Coils"/>
    </source>
</evidence>
<evidence type="ECO:0000256" key="2">
    <source>
        <dbReference type="ARBA" id="ARBA00011322"/>
    </source>
</evidence>
<dbReference type="InterPro" id="IPR027417">
    <property type="entry name" value="P-loop_NTPase"/>
</dbReference>
<sequence>MKPIVLMMQAFGPYANQEIIDFRQLGNHTMFVISGKTGAGKTTIFDGISYAIYGRASGEDRVGPDLRSQFSDEDIQTEVSLQFELRGKQYYIWRAPQQEKKKTRGEGYTTVNAKAELYLVENGEKQIIGSNVKEVDEKIKEIMQIDVNQFRQILMIPQGEFRKLLVSESKEKEIILQRLFHTFAYKKVEEALKDQASLLREQVGQFSRQKLDLMRMIDANNNEELRNQLLSEEINEVIIISLLEEEIDRKVSQIKSDTKLVQDKEKERDTLHTQWIQATQILETIKRKEQLEVWKIQLDEKEPIIQEKQQTIEKAQKAEKLLQQELKCHSLKRDLDEKAKQINQLNEKINDQKQQLAQKEKILQEEKGKEQERKEASEYVQKLKSMQEDVFAYSGWVEEFTELKRQLEKIHQSAYQVDEAIAKNKAKLEVLQEQKESLEQLKYKRLEAKMQLDQLKNVLEQSKSLLTLDNNFKQLQISKTKTDAEGELLKRRLEDQKILAEIVDKKWVQGQAALLAKVLTEGEECPVCGSIHHPKKAIQHEELPTEEEVKEVRNTLNDLEKEVTDFTFRQQKLVYEMDSIIEKKKEIYTKLSHEVEAVEIENNEEFYLRKKNELQAKHNQLAEWEKLLQRLDGTIALVRETEGNIESLLKKKDQINEEERKLEKAITEKQVMIQRIKDSIPKNIQSKELFMKELNQSIQKEEALWKRLEKAQEEYAEAKEQASAITGKMETLEVVYTEISNHLALEKQQFVDMMNEEGFANYTDYENGKRTIEQMKQLENEIISYREEYRSVSDQLEQLELVLKDSEKPNIEELEQRLKISETELDRLRAKLSDLQSTWKKNQEIYSTILSINSKVKDLEEEFKLVGHLADIARGQNAQRITFERYVLASFLDDILKLANARLLKMTSGRYTLLRKKDRSKGNVQSGLELLIYDQYTGQERHVKTLSGGESFKAALSLALGLADVVQEYAGGVSLETMFIDEGFGTLDPESLDHAIEALMEIQSSGRLVGIISHVPELKERMDVRLEVIATQEGSRTEFKFYH</sequence>
<name>A0AAE3LP40_9BACI</name>
<dbReference type="PANTHER" id="PTHR32114">
    <property type="entry name" value="ABC TRANSPORTER ABCH.3"/>
    <property type="match status" value="1"/>
</dbReference>
<feature type="coiled-coil region" evidence="4">
    <location>
        <begin position="549"/>
        <end position="728"/>
    </location>
</feature>
<keyword evidence="7" id="KW-1185">Reference proteome</keyword>
<dbReference type="GO" id="GO:0006302">
    <property type="term" value="P:double-strand break repair"/>
    <property type="evidence" value="ECO:0007669"/>
    <property type="project" value="InterPro"/>
</dbReference>
<evidence type="ECO:0000313" key="6">
    <source>
        <dbReference type="EMBL" id="MCU9611949.1"/>
    </source>
</evidence>
<dbReference type="InterPro" id="IPR038729">
    <property type="entry name" value="Rad50/SbcC_AAA"/>
</dbReference>
<reference evidence="6" key="1">
    <citation type="submission" date="2022-10" db="EMBL/GenBank/DDBJ databases">
        <title>Description of Fervidibacillus gen. nov. in the family Fervidibacillaceae fam. nov. with two species, Fervidibacillus albus sp. nov., and Fervidibacillus halotolerans sp. nov., isolated from tidal flat sediments.</title>
        <authorList>
            <person name="Kwon K.K."/>
            <person name="Yang S.-H."/>
        </authorList>
    </citation>
    <scope>NUCLEOTIDE SEQUENCE</scope>
    <source>
        <strain evidence="6">JCM 19140</strain>
    </source>
</reference>
<evidence type="ECO:0000256" key="3">
    <source>
        <dbReference type="ARBA" id="ARBA00013368"/>
    </source>
</evidence>
<dbReference type="Gene3D" id="3.40.50.300">
    <property type="entry name" value="P-loop containing nucleotide triphosphate hydrolases"/>
    <property type="match status" value="2"/>
</dbReference>
<dbReference type="Pfam" id="PF13558">
    <property type="entry name" value="SbcC_Walker_B"/>
    <property type="match status" value="1"/>
</dbReference>
<dbReference type="Pfam" id="PF13476">
    <property type="entry name" value="AAA_23"/>
    <property type="match status" value="1"/>
</dbReference>
<evidence type="ECO:0000313" key="7">
    <source>
        <dbReference type="Proteomes" id="UP001209318"/>
    </source>
</evidence>
<keyword evidence="4" id="KW-0175">Coiled coil</keyword>
<gene>
    <name evidence="6" type="ORF">OEV98_00065</name>
</gene>
<dbReference type="PANTHER" id="PTHR32114:SF2">
    <property type="entry name" value="ABC TRANSPORTER ABCH.3"/>
    <property type="match status" value="1"/>
</dbReference>
<feature type="coiled-coil region" evidence="4">
    <location>
        <begin position="421"/>
        <end position="465"/>
    </location>
</feature>
<dbReference type="Proteomes" id="UP001209318">
    <property type="component" value="Unassembled WGS sequence"/>
</dbReference>
<comment type="caution">
    <text evidence="6">The sequence shown here is derived from an EMBL/GenBank/DDBJ whole genome shotgun (WGS) entry which is preliminary data.</text>
</comment>
<evidence type="ECO:0000256" key="1">
    <source>
        <dbReference type="ARBA" id="ARBA00006930"/>
    </source>
</evidence>